<evidence type="ECO:0000313" key="4">
    <source>
        <dbReference type="Proteomes" id="UP000031521"/>
    </source>
</evidence>
<dbReference type="SUPFAM" id="SSF56317">
    <property type="entry name" value="Carbon-nitrogen hydrolase"/>
    <property type="match status" value="1"/>
</dbReference>
<dbReference type="Gene3D" id="3.60.110.10">
    <property type="entry name" value="Carbon-nitrogen hydrolase"/>
    <property type="match status" value="1"/>
</dbReference>
<dbReference type="KEGG" id="cid:P73_0078"/>
<keyword evidence="4" id="KW-1185">Reference proteome</keyword>
<dbReference type="AlphaFoldDB" id="A0A0B5DMB9"/>
<dbReference type="OrthoDB" id="9811121at2"/>
<organism evidence="3 4">
    <name type="scientific">Celeribacter indicus</name>
    <dbReference type="NCBI Taxonomy" id="1208324"/>
    <lineage>
        <taxon>Bacteria</taxon>
        <taxon>Pseudomonadati</taxon>
        <taxon>Pseudomonadota</taxon>
        <taxon>Alphaproteobacteria</taxon>
        <taxon>Rhodobacterales</taxon>
        <taxon>Roseobacteraceae</taxon>
        <taxon>Celeribacter</taxon>
    </lineage>
</organism>
<evidence type="ECO:0000313" key="3">
    <source>
        <dbReference type="EMBL" id="AJE44793.1"/>
    </source>
</evidence>
<dbReference type="Pfam" id="PF00795">
    <property type="entry name" value="CN_hydrolase"/>
    <property type="match status" value="1"/>
</dbReference>
<dbReference type="Proteomes" id="UP000031521">
    <property type="component" value="Chromosome"/>
</dbReference>
<dbReference type="InterPro" id="IPR050345">
    <property type="entry name" value="Aliph_Amidase/BUP"/>
</dbReference>
<dbReference type="HOGENOM" id="CLU_030130_3_1_5"/>
<evidence type="ECO:0000259" key="2">
    <source>
        <dbReference type="PROSITE" id="PS50263"/>
    </source>
</evidence>
<dbReference type="GO" id="GO:0016811">
    <property type="term" value="F:hydrolase activity, acting on carbon-nitrogen (but not peptide) bonds, in linear amides"/>
    <property type="evidence" value="ECO:0007669"/>
    <property type="project" value="UniProtKB-ARBA"/>
</dbReference>
<dbReference type="STRING" id="1208324.P73_0078"/>
<dbReference type="InterPro" id="IPR003010">
    <property type="entry name" value="C-N_Hydrolase"/>
</dbReference>
<feature type="domain" description="CN hydrolase" evidence="2">
    <location>
        <begin position="8"/>
        <end position="241"/>
    </location>
</feature>
<reference evidence="3 4" key="1">
    <citation type="journal article" date="2014" name="Int. J. Syst. Evol. Microbiol.">
        <title>Celeribacter indicus sp. nov., a polycyclic aromatic hydrocarbon-degrading bacterium from deep-sea sediment and reclassification of Huaishuia halophila as Celeribacter halophilus comb. nov.</title>
        <authorList>
            <person name="Lai Q."/>
            <person name="Cao J."/>
            <person name="Yuan J."/>
            <person name="Li F."/>
            <person name="Shao Z."/>
        </authorList>
    </citation>
    <scope>NUCLEOTIDE SEQUENCE [LARGE SCALE GENOMIC DNA]</scope>
    <source>
        <strain evidence="3">P73</strain>
    </source>
</reference>
<protein>
    <recommendedName>
        <fullName evidence="2">CN hydrolase domain-containing protein</fullName>
    </recommendedName>
</protein>
<name>A0A0B5DMB9_9RHOB</name>
<gene>
    <name evidence="3" type="ORF">P73_0078</name>
</gene>
<proteinExistence type="predicted"/>
<accession>A0A0B5DMB9</accession>
<dbReference type="PROSITE" id="PS50263">
    <property type="entry name" value="CN_HYDROLASE"/>
    <property type="match status" value="1"/>
</dbReference>
<keyword evidence="1" id="KW-0378">Hydrolase</keyword>
<dbReference type="PANTHER" id="PTHR43674:SF2">
    <property type="entry name" value="BETA-UREIDOPROPIONASE"/>
    <property type="match status" value="1"/>
</dbReference>
<dbReference type="EMBL" id="CP004393">
    <property type="protein sequence ID" value="AJE44793.1"/>
    <property type="molecule type" value="Genomic_DNA"/>
</dbReference>
<dbReference type="InterPro" id="IPR036526">
    <property type="entry name" value="C-N_Hydrolase_sf"/>
</dbReference>
<dbReference type="PANTHER" id="PTHR43674">
    <property type="entry name" value="NITRILASE C965.09-RELATED"/>
    <property type="match status" value="1"/>
</dbReference>
<sequence>MTGNDNGLTLALWQAETVAGDRERAFAQIGRAARAAGLAGADAIVFPELFLTGYEREDLSDLALGEAEMAERLAPLAREAGCAICVGYPERREEGIANSALCISGGGALLANHRKIQLYGETEARRFQPGDAYTIFELAGRKAAILICYDIEFAPHVAALRAHGVEVILVPTAAMRPFEHVGVHVVPAMAANHRLAIVYANLCGREAHLEFFGGSTIAGPDGQVLAQAGALPCLLLATLKPRYDPALLSTQDRDLRQIGKGM</sequence>
<evidence type="ECO:0000256" key="1">
    <source>
        <dbReference type="ARBA" id="ARBA00022801"/>
    </source>
</evidence>
<dbReference type="RefSeq" id="WP_052452962.1">
    <property type="nucleotide sequence ID" value="NZ_CP004393.1"/>
</dbReference>